<dbReference type="STRING" id="571298.SAMN04488026_100671"/>
<dbReference type="Proteomes" id="UP000199382">
    <property type="component" value="Unassembled WGS sequence"/>
</dbReference>
<feature type="chain" id="PRO_5011461176" evidence="1">
    <location>
        <begin position="24"/>
        <end position="228"/>
    </location>
</feature>
<keyword evidence="3" id="KW-0378">Hydrolase</keyword>
<dbReference type="InterPro" id="IPR042047">
    <property type="entry name" value="SleB_dom1"/>
</dbReference>
<dbReference type="GO" id="GO:0016787">
    <property type="term" value="F:hydrolase activity"/>
    <property type="evidence" value="ECO:0007669"/>
    <property type="project" value="UniProtKB-KW"/>
</dbReference>
<name>A0A1G8MWH8_9RHOB</name>
<gene>
    <name evidence="3" type="ORF">SAMN04488026_100671</name>
</gene>
<evidence type="ECO:0000313" key="4">
    <source>
        <dbReference type="Proteomes" id="UP000199382"/>
    </source>
</evidence>
<evidence type="ECO:0000259" key="2">
    <source>
        <dbReference type="Pfam" id="PF07486"/>
    </source>
</evidence>
<reference evidence="3 4" key="1">
    <citation type="submission" date="2016-10" db="EMBL/GenBank/DDBJ databases">
        <authorList>
            <person name="de Groot N.N."/>
        </authorList>
    </citation>
    <scope>NUCLEOTIDE SEQUENCE [LARGE SCALE GENOMIC DNA]</scope>
    <source>
        <strain evidence="3 4">DSM 25294</strain>
    </source>
</reference>
<keyword evidence="4" id="KW-1185">Reference proteome</keyword>
<dbReference type="Gene3D" id="1.10.10.2520">
    <property type="entry name" value="Cell wall hydrolase SleB, domain 1"/>
    <property type="match status" value="1"/>
</dbReference>
<proteinExistence type="predicted"/>
<evidence type="ECO:0000256" key="1">
    <source>
        <dbReference type="SAM" id="SignalP"/>
    </source>
</evidence>
<accession>A0A1G8MWH8</accession>
<dbReference type="AlphaFoldDB" id="A0A1G8MWH8"/>
<evidence type="ECO:0000313" key="3">
    <source>
        <dbReference type="EMBL" id="SDI72206.1"/>
    </source>
</evidence>
<sequence>MLRLRNLFLSFLTCLCLGVPASAEMFLSSSNYTGEEDGALRLEGLMGMENRVLNSLSNEHLGLLSPRSSIRAKARPREFQTVSYTKKWLDQQQSIEGSAEWRCLSEALYFEARGESVKGQFAVAEVILNRVKSSLYPNTVCGVIHQGTGKKYQCQFTYTCDGNPEKIAEPKAFERVGKVARLMLAGAPKVLTGGATHYHTVSVRPSWARKFSHTASIGVHQFYKHPRS</sequence>
<feature type="signal peptide" evidence="1">
    <location>
        <begin position="1"/>
        <end position="23"/>
    </location>
</feature>
<protein>
    <submittedName>
        <fullName evidence="3">Cell Wall Hydrolase</fullName>
    </submittedName>
</protein>
<dbReference type="Pfam" id="PF07486">
    <property type="entry name" value="Hydrolase_2"/>
    <property type="match status" value="1"/>
</dbReference>
<keyword evidence="1" id="KW-0732">Signal</keyword>
<organism evidence="3 4">
    <name type="scientific">Aliiruegeria lutimaris</name>
    <dbReference type="NCBI Taxonomy" id="571298"/>
    <lineage>
        <taxon>Bacteria</taxon>
        <taxon>Pseudomonadati</taxon>
        <taxon>Pseudomonadota</taxon>
        <taxon>Alphaproteobacteria</taxon>
        <taxon>Rhodobacterales</taxon>
        <taxon>Roseobacteraceae</taxon>
        <taxon>Aliiruegeria</taxon>
    </lineage>
</organism>
<dbReference type="EMBL" id="FNEK01000006">
    <property type="protein sequence ID" value="SDI72206.1"/>
    <property type="molecule type" value="Genomic_DNA"/>
</dbReference>
<dbReference type="InterPro" id="IPR011105">
    <property type="entry name" value="Cell_wall_hydrolase_SleB"/>
</dbReference>
<feature type="domain" description="Cell wall hydrolase SleB" evidence="2">
    <location>
        <begin position="114"/>
        <end position="223"/>
    </location>
</feature>